<dbReference type="Gene3D" id="3.30.450.40">
    <property type="match status" value="1"/>
</dbReference>
<dbReference type="SMART" id="SM00091">
    <property type="entry name" value="PAS"/>
    <property type="match status" value="1"/>
</dbReference>
<dbReference type="Proteomes" id="UP000295097">
    <property type="component" value="Unassembled WGS sequence"/>
</dbReference>
<evidence type="ECO:0000313" key="6">
    <source>
        <dbReference type="Proteomes" id="UP000295097"/>
    </source>
</evidence>
<dbReference type="InterPro" id="IPR043128">
    <property type="entry name" value="Rev_trsase/Diguanyl_cyclase"/>
</dbReference>
<name>A0A4R3NKC0_9HYPH</name>
<dbReference type="PROSITE" id="PS50112">
    <property type="entry name" value="PAS"/>
    <property type="match status" value="1"/>
</dbReference>
<dbReference type="Gene3D" id="3.30.70.270">
    <property type="match status" value="1"/>
</dbReference>
<evidence type="ECO:0000259" key="2">
    <source>
        <dbReference type="PROSITE" id="PS50113"/>
    </source>
</evidence>
<dbReference type="CDD" id="cd01949">
    <property type="entry name" value="GGDEF"/>
    <property type="match status" value="1"/>
</dbReference>
<dbReference type="InterPro" id="IPR000160">
    <property type="entry name" value="GGDEF_dom"/>
</dbReference>
<dbReference type="InterPro" id="IPR029787">
    <property type="entry name" value="Nucleotide_cyclase"/>
</dbReference>
<dbReference type="SUPFAM" id="SSF55785">
    <property type="entry name" value="PYP-like sensor domain (PAS domain)"/>
    <property type="match status" value="1"/>
</dbReference>
<dbReference type="Pfam" id="PF00990">
    <property type="entry name" value="GGDEF"/>
    <property type="match status" value="1"/>
</dbReference>
<dbReference type="Gene3D" id="3.20.20.450">
    <property type="entry name" value="EAL domain"/>
    <property type="match status" value="1"/>
</dbReference>
<dbReference type="Pfam" id="PF13426">
    <property type="entry name" value="PAS_9"/>
    <property type="match status" value="1"/>
</dbReference>
<feature type="domain" description="PAS" evidence="1">
    <location>
        <begin position="177"/>
        <end position="247"/>
    </location>
</feature>
<dbReference type="RefSeq" id="WP_207903933.1">
    <property type="nucleotide sequence ID" value="NZ_SMAR01000029.1"/>
</dbReference>
<dbReference type="InterPro" id="IPR029016">
    <property type="entry name" value="GAF-like_dom_sf"/>
</dbReference>
<gene>
    <name evidence="5" type="ORF">EDC90_10292</name>
</gene>
<reference evidence="5 6" key="1">
    <citation type="submission" date="2019-03" db="EMBL/GenBank/DDBJ databases">
        <title>Freshwater and sediment microbial communities from various areas in North America, analyzing microbe dynamics in response to fracking.</title>
        <authorList>
            <person name="Lamendella R."/>
        </authorList>
    </citation>
    <scope>NUCLEOTIDE SEQUENCE [LARGE SCALE GENOMIC DNA]</scope>
    <source>
        <strain evidence="5 6">175.2</strain>
    </source>
</reference>
<evidence type="ECO:0000259" key="3">
    <source>
        <dbReference type="PROSITE" id="PS50883"/>
    </source>
</evidence>
<dbReference type="CDD" id="cd01948">
    <property type="entry name" value="EAL"/>
    <property type="match status" value="1"/>
</dbReference>
<dbReference type="PANTHER" id="PTHR44757:SF2">
    <property type="entry name" value="BIOFILM ARCHITECTURE MAINTENANCE PROTEIN MBAA"/>
    <property type="match status" value="1"/>
</dbReference>
<dbReference type="Pfam" id="PF01590">
    <property type="entry name" value="GAF"/>
    <property type="match status" value="1"/>
</dbReference>
<dbReference type="PROSITE" id="PS50113">
    <property type="entry name" value="PAC"/>
    <property type="match status" value="1"/>
</dbReference>
<dbReference type="PROSITE" id="PS50887">
    <property type="entry name" value="GGDEF"/>
    <property type="match status" value="1"/>
</dbReference>
<protein>
    <submittedName>
        <fullName evidence="5">Diguanylate cyclase/phosphodiesterase with PAS/PAC sensor(S)</fullName>
    </submittedName>
</protein>
<dbReference type="InterPro" id="IPR000014">
    <property type="entry name" value="PAS"/>
</dbReference>
<dbReference type="InterPro" id="IPR003018">
    <property type="entry name" value="GAF"/>
</dbReference>
<keyword evidence="6" id="KW-1185">Reference proteome</keyword>
<dbReference type="InterPro" id="IPR052155">
    <property type="entry name" value="Biofilm_reg_signaling"/>
</dbReference>
<proteinExistence type="predicted"/>
<dbReference type="SUPFAM" id="SSF55781">
    <property type="entry name" value="GAF domain-like"/>
    <property type="match status" value="1"/>
</dbReference>
<sequence>MNERKAPASYPMPEHEEGRLSALQEYQLLDTKPEYSFDRLTKLAARLFDVPIVLISLVDRERQFFKSHIGLDVCETGRDLSFCAHAILQDDTMIVPDALADPRFADNGLVTGEPFIRFYAGKPLVTADGFKLGTVCLIDRRPRYTFSEADVALLGDIAELVMEHMEVRRANFLRIFNQARFESIAQTSADAIVFADSKEHIVFWNTSAEHIFGYTAAEVLNRPVDLLLSDHSLHRFKAEMDRVLNASRLSVMDRIIEMSARRKDGTEFPAEFSLSVWKEAGEFSSGAVIRDITERREHEERLFRLASLDPLTDLPNRNALRACLDRVLAEAGQACTLLLMDLDRFKEINDTLGHSVGDDVLKQVTSRLLEVCRDAIKVARLGGDEFVVLLSGDDQEAARRHASEIITTLSAPYHLDRLSAEIGVSVGIAMAPVHSQRSDTLMNAADLALYRAKQAGKGTYAFFEPALREAVVKRRSFEKELKRAFIQNEFELFYQPQFSTDPRRLTGAEALIRWRHPDRGLLSPISFIDILSHKPSAPEIGEWILRTACQQAVKWRKNVPDFTMGVNLFEAQFRNGDLPSVVEKALTDTGLPAVALELEIVENILLHDDLNTLRMLKDLRALGVGLAFDDYGTGFASLSLLKRFPVSRLKIDRTFVRDADIDPEDEAVIRAILFLGRSFGMEVIAEGVETEAQFRLLRQMDCHHVQGYLFGKPVSPELFEQDFLAAAVTG</sequence>
<dbReference type="SMART" id="SM00052">
    <property type="entry name" value="EAL"/>
    <property type="match status" value="1"/>
</dbReference>
<dbReference type="PROSITE" id="PS50883">
    <property type="entry name" value="EAL"/>
    <property type="match status" value="1"/>
</dbReference>
<feature type="domain" description="EAL" evidence="3">
    <location>
        <begin position="474"/>
        <end position="727"/>
    </location>
</feature>
<dbReference type="SUPFAM" id="SSF55073">
    <property type="entry name" value="Nucleotide cyclase"/>
    <property type="match status" value="1"/>
</dbReference>
<dbReference type="Pfam" id="PF00563">
    <property type="entry name" value="EAL"/>
    <property type="match status" value="1"/>
</dbReference>
<dbReference type="InterPro" id="IPR035965">
    <property type="entry name" value="PAS-like_dom_sf"/>
</dbReference>
<dbReference type="SMART" id="SM00065">
    <property type="entry name" value="GAF"/>
    <property type="match status" value="1"/>
</dbReference>
<accession>A0A4R3NKC0</accession>
<evidence type="ECO:0000313" key="5">
    <source>
        <dbReference type="EMBL" id="TCT34802.1"/>
    </source>
</evidence>
<evidence type="ECO:0000259" key="1">
    <source>
        <dbReference type="PROSITE" id="PS50112"/>
    </source>
</evidence>
<dbReference type="EMBL" id="SMAR01000029">
    <property type="protein sequence ID" value="TCT34802.1"/>
    <property type="molecule type" value="Genomic_DNA"/>
</dbReference>
<dbReference type="NCBIfam" id="TIGR00229">
    <property type="entry name" value="sensory_box"/>
    <property type="match status" value="1"/>
</dbReference>
<dbReference type="SUPFAM" id="SSF141868">
    <property type="entry name" value="EAL domain-like"/>
    <property type="match status" value="1"/>
</dbReference>
<feature type="domain" description="PAC" evidence="2">
    <location>
        <begin position="254"/>
        <end position="304"/>
    </location>
</feature>
<organism evidence="5 6">
    <name type="scientific">Martelella mediterranea</name>
    <dbReference type="NCBI Taxonomy" id="293089"/>
    <lineage>
        <taxon>Bacteria</taxon>
        <taxon>Pseudomonadati</taxon>
        <taxon>Pseudomonadota</taxon>
        <taxon>Alphaproteobacteria</taxon>
        <taxon>Hyphomicrobiales</taxon>
        <taxon>Aurantimonadaceae</taxon>
        <taxon>Martelella</taxon>
    </lineage>
</organism>
<dbReference type="AlphaFoldDB" id="A0A4R3NKC0"/>
<dbReference type="InterPro" id="IPR000700">
    <property type="entry name" value="PAS-assoc_C"/>
</dbReference>
<dbReference type="InterPro" id="IPR035919">
    <property type="entry name" value="EAL_sf"/>
</dbReference>
<dbReference type="CDD" id="cd00130">
    <property type="entry name" value="PAS"/>
    <property type="match status" value="1"/>
</dbReference>
<feature type="domain" description="GGDEF" evidence="4">
    <location>
        <begin position="333"/>
        <end position="465"/>
    </location>
</feature>
<dbReference type="Gene3D" id="3.30.450.20">
    <property type="entry name" value="PAS domain"/>
    <property type="match status" value="1"/>
</dbReference>
<dbReference type="InterPro" id="IPR001633">
    <property type="entry name" value="EAL_dom"/>
</dbReference>
<evidence type="ECO:0000259" key="4">
    <source>
        <dbReference type="PROSITE" id="PS50887"/>
    </source>
</evidence>
<dbReference type="SMART" id="SM00267">
    <property type="entry name" value="GGDEF"/>
    <property type="match status" value="1"/>
</dbReference>
<dbReference type="PANTHER" id="PTHR44757">
    <property type="entry name" value="DIGUANYLATE CYCLASE DGCP"/>
    <property type="match status" value="1"/>
</dbReference>
<comment type="caution">
    <text evidence="5">The sequence shown here is derived from an EMBL/GenBank/DDBJ whole genome shotgun (WGS) entry which is preliminary data.</text>
</comment>
<dbReference type="NCBIfam" id="TIGR00254">
    <property type="entry name" value="GGDEF"/>
    <property type="match status" value="1"/>
</dbReference>